<keyword evidence="2" id="KW-1185">Reference proteome</keyword>
<sequence length="36" mass="4199">MKSADNSFDKHRSALIDEVAELRETTQRQEHLPFVV</sequence>
<protein>
    <submittedName>
        <fullName evidence="1">Uncharacterized protein</fullName>
    </submittedName>
</protein>
<accession>A0A4R3IF47</accession>
<evidence type="ECO:0000313" key="2">
    <source>
        <dbReference type="Proteomes" id="UP000295696"/>
    </source>
</evidence>
<comment type="caution">
    <text evidence="1">The sequence shown here is derived from an EMBL/GenBank/DDBJ whole genome shotgun (WGS) entry which is preliminary data.</text>
</comment>
<evidence type="ECO:0000313" key="1">
    <source>
        <dbReference type="EMBL" id="TCS44566.1"/>
    </source>
</evidence>
<gene>
    <name evidence="1" type="ORF">EDD52_1851</name>
</gene>
<dbReference type="AlphaFoldDB" id="A0A4R3IF47"/>
<organism evidence="1 2">
    <name type="scientific">Primorskyibacter sedentarius</name>
    <dbReference type="NCBI Taxonomy" id="745311"/>
    <lineage>
        <taxon>Bacteria</taxon>
        <taxon>Pseudomonadati</taxon>
        <taxon>Pseudomonadota</taxon>
        <taxon>Alphaproteobacteria</taxon>
        <taxon>Rhodobacterales</taxon>
        <taxon>Roseobacteraceae</taxon>
        <taxon>Primorskyibacter</taxon>
    </lineage>
</organism>
<dbReference type="EMBL" id="SLZU01000085">
    <property type="protein sequence ID" value="TCS44566.1"/>
    <property type="molecule type" value="Genomic_DNA"/>
</dbReference>
<reference evidence="1 2" key="1">
    <citation type="submission" date="2019-03" db="EMBL/GenBank/DDBJ databases">
        <title>Genomic Encyclopedia of Type Strains, Phase IV (KMG-IV): sequencing the most valuable type-strain genomes for metagenomic binning, comparative biology and taxonomic classification.</title>
        <authorList>
            <person name="Goeker M."/>
        </authorList>
    </citation>
    <scope>NUCLEOTIDE SEQUENCE [LARGE SCALE GENOMIC DNA]</scope>
    <source>
        <strain evidence="1 2">DSM 104836</strain>
    </source>
</reference>
<proteinExistence type="predicted"/>
<dbReference type="Proteomes" id="UP000295696">
    <property type="component" value="Unassembled WGS sequence"/>
</dbReference>
<name>A0A4R3IF47_9RHOB</name>